<evidence type="ECO:0000256" key="4">
    <source>
        <dbReference type="ARBA" id="ARBA00023180"/>
    </source>
</evidence>
<evidence type="ECO:0000313" key="7">
    <source>
        <dbReference type="Proteomes" id="UP001550850"/>
    </source>
</evidence>
<dbReference type="Proteomes" id="UP001550850">
    <property type="component" value="Unassembled WGS sequence"/>
</dbReference>
<comment type="caution">
    <text evidence="6">The sequence shown here is derived from an EMBL/GenBank/DDBJ whole genome shotgun (WGS) entry which is preliminary data.</text>
</comment>
<name>A0ABV2YPH2_9ACTN</name>
<keyword evidence="7" id="KW-1185">Reference proteome</keyword>
<dbReference type="SMART" id="SM00191">
    <property type="entry name" value="Int_alpha"/>
    <property type="match status" value="7"/>
</dbReference>
<evidence type="ECO:0000256" key="5">
    <source>
        <dbReference type="SAM" id="SignalP"/>
    </source>
</evidence>
<proteinExistence type="predicted"/>
<evidence type="ECO:0000313" key="6">
    <source>
        <dbReference type="EMBL" id="MEU3557628.1"/>
    </source>
</evidence>
<keyword evidence="3" id="KW-0378">Hydrolase</keyword>
<organism evidence="6 7">
    <name type="scientific">Streptomyces fragilis</name>
    <dbReference type="NCBI Taxonomy" id="67301"/>
    <lineage>
        <taxon>Bacteria</taxon>
        <taxon>Bacillati</taxon>
        <taxon>Actinomycetota</taxon>
        <taxon>Actinomycetes</taxon>
        <taxon>Kitasatosporales</taxon>
        <taxon>Streptomycetaceae</taxon>
        <taxon>Streptomyces</taxon>
    </lineage>
</organism>
<dbReference type="RefSeq" id="WP_108956613.1">
    <property type="nucleotide sequence ID" value="NZ_BEVZ01000008.1"/>
</dbReference>
<protein>
    <submittedName>
        <fullName evidence="6">FG-GAP repeat protein</fullName>
    </submittedName>
</protein>
<gene>
    <name evidence="6" type="ORF">AB0E65_25975</name>
</gene>
<evidence type="ECO:0000256" key="3">
    <source>
        <dbReference type="ARBA" id="ARBA00022801"/>
    </source>
</evidence>
<dbReference type="PROSITE" id="PS51470">
    <property type="entry name" value="FG_GAP"/>
    <property type="match status" value="2"/>
</dbReference>
<sequence>MHRNTRTTLATVAAAAVTGGLLTFAASATAVAVDGTVASQADFDNDGIADVASSATATVAGKAEAGEVVVAYGVQGTGLTSTRRSLVSQDTSGVPGSAEAGDRFGDETAYADFDGDGYDDLAVGAPGEDLGTDKDAGMVTILWGSANGITGAGAVQIDDPASSSHDQWGRLLAAGDFDGDGRQDLTVGTSKSKVYVFKGGINRKGTYGSRQTVQTPIMTDATPFNLTAGDVNGGATDLVVSGYEPTEGWTRNFLLFGTASGLDAAGAQELRPGIISGVGDINHDGYGDVVSGAMWNATNEDGTTVPYSAKGGKVWITYGSEYGVGTVQGITQDTSGIPGASESNDMFGHELDLGDVNGDGFLDLAIGVAGENVDGVTDTGSVLVLYGKASGITGTGAQYIDQNTAGVPGSNEKGDMFGIDVKLDDVNGDAKADLVVGSGENDYNGAITYVPSTGGKISGTGRSLSPSALGVSTAGRPGVGVNFAD</sequence>
<keyword evidence="1 5" id="KW-0732">Signal</keyword>
<evidence type="ECO:0000256" key="2">
    <source>
        <dbReference type="ARBA" id="ARBA00022737"/>
    </source>
</evidence>
<dbReference type="SUPFAM" id="SSF69318">
    <property type="entry name" value="Integrin alpha N-terminal domain"/>
    <property type="match status" value="1"/>
</dbReference>
<accession>A0ABV2YPH2</accession>
<dbReference type="PANTHER" id="PTHR23221">
    <property type="entry name" value="GLYCOSYLPHOSPHATIDYLINOSITOL PHOSPHOLIPASE D"/>
    <property type="match status" value="1"/>
</dbReference>
<dbReference type="Pfam" id="PF01839">
    <property type="entry name" value="FG-GAP"/>
    <property type="match status" value="3"/>
</dbReference>
<dbReference type="PANTHER" id="PTHR23221:SF7">
    <property type="entry name" value="PHOSPHATIDYLINOSITOL-GLYCAN-SPECIFIC PHOSPHOLIPASE D"/>
    <property type="match status" value="1"/>
</dbReference>
<keyword evidence="2" id="KW-0677">Repeat</keyword>
<dbReference type="EMBL" id="JBEZUR010000064">
    <property type="protein sequence ID" value="MEU3557628.1"/>
    <property type="molecule type" value="Genomic_DNA"/>
</dbReference>
<reference evidence="6 7" key="1">
    <citation type="submission" date="2024-06" db="EMBL/GenBank/DDBJ databases">
        <title>The Natural Products Discovery Center: Release of the First 8490 Sequenced Strains for Exploring Actinobacteria Biosynthetic Diversity.</title>
        <authorList>
            <person name="Kalkreuter E."/>
            <person name="Kautsar S.A."/>
            <person name="Yang D."/>
            <person name="Bader C.D."/>
            <person name="Teijaro C.N."/>
            <person name="Fluegel L."/>
            <person name="Davis C.M."/>
            <person name="Simpson J.R."/>
            <person name="Lauterbach L."/>
            <person name="Steele A.D."/>
            <person name="Gui C."/>
            <person name="Meng S."/>
            <person name="Li G."/>
            <person name="Viehrig K."/>
            <person name="Ye F."/>
            <person name="Su P."/>
            <person name="Kiefer A.F."/>
            <person name="Nichols A."/>
            <person name="Cepeda A.J."/>
            <person name="Yan W."/>
            <person name="Fan B."/>
            <person name="Jiang Y."/>
            <person name="Adhikari A."/>
            <person name="Zheng C.-J."/>
            <person name="Schuster L."/>
            <person name="Cowan T.M."/>
            <person name="Smanski M.J."/>
            <person name="Chevrette M.G."/>
            <person name="De Carvalho L.P.S."/>
            <person name="Shen B."/>
        </authorList>
    </citation>
    <scope>NUCLEOTIDE SEQUENCE [LARGE SCALE GENOMIC DNA]</scope>
    <source>
        <strain evidence="6 7">NPDC038104</strain>
    </source>
</reference>
<feature type="chain" id="PRO_5046043319" evidence="5">
    <location>
        <begin position="33"/>
        <end position="485"/>
    </location>
</feature>
<dbReference type="InterPro" id="IPR013517">
    <property type="entry name" value="FG-GAP"/>
</dbReference>
<dbReference type="InterPro" id="IPR013519">
    <property type="entry name" value="Int_alpha_beta-p"/>
</dbReference>
<keyword evidence="4" id="KW-0325">Glycoprotein</keyword>
<evidence type="ECO:0000256" key="1">
    <source>
        <dbReference type="ARBA" id="ARBA00022729"/>
    </source>
</evidence>
<feature type="signal peptide" evidence="5">
    <location>
        <begin position="1"/>
        <end position="32"/>
    </location>
</feature>
<dbReference type="InterPro" id="IPR028994">
    <property type="entry name" value="Integrin_alpha_N"/>
</dbReference>
<dbReference type="Gene3D" id="2.130.10.130">
    <property type="entry name" value="Integrin alpha, N-terminal"/>
    <property type="match status" value="3"/>
</dbReference>